<dbReference type="PANTHER" id="PTHR24287">
    <property type="entry name" value="P450, PUTATIVE (EUROFUNG)-RELATED"/>
    <property type="match status" value="1"/>
</dbReference>
<keyword evidence="3 7" id="KW-0479">Metal-binding</keyword>
<dbReference type="InterPro" id="IPR017972">
    <property type="entry name" value="Cyt_P450_CS"/>
</dbReference>
<accession>A0A423XGC3</accession>
<comment type="cofactor">
    <cofactor evidence="1">
        <name>heme</name>
        <dbReference type="ChEBI" id="CHEBI:30413"/>
    </cofactor>
</comment>
<dbReference type="Gene3D" id="1.10.630.10">
    <property type="entry name" value="Cytochrome P450"/>
    <property type="match status" value="1"/>
</dbReference>
<keyword evidence="9" id="KW-1185">Reference proteome</keyword>
<keyword evidence="7" id="KW-0349">Heme</keyword>
<dbReference type="OrthoDB" id="1470350at2759"/>
<name>A0A423XGC3_9PEZI</name>
<dbReference type="InterPro" id="IPR047146">
    <property type="entry name" value="Cyt_P450_E_CYP52_fungi"/>
</dbReference>
<organism evidence="8 9">
    <name type="scientific">Cytospora leucostoma</name>
    <dbReference type="NCBI Taxonomy" id="1230097"/>
    <lineage>
        <taxon>Eukaryota</taxon>
        <taxon>Fungi</taxon>
        <taxon>Dikarya</taxon>
        <taxon>Ascomycota</taxon>
        <taxon>Pezizomycotina</taxon>
        <taxon>Sordariomycetes</taxon>
        <taxon>Sordariomycetidae</taxon>
        <taxon>Diaporthales</taxon>
        <taxon>Cytosporaceae</taxon>
        <taxon>Cytospora</taxon>
    </lineage>
</organism>
<dbReference type="GO" id="GO:0016712">
    <property type="term" value="F:oxidoreductase activity, acting on paired donors, with incorporation or reduction of molecular oxygen, reduced flavin or flavoprotein as one donor, and incorporation of one atom of oxygen"/>
    <property type="evidence" value="ECO:0007669"/>
    <property type="project" value="InterPro"/>
</dbReference>
<dbReference type="InParanoid" id="A0A423XGC3"/>
<dbReference type="CDD" id="cd11063">
    <property type="entry name" value="CYP52"/>
    <property type="match status" value="1"/>
</dbReference>
<evidence type="ECO:0000313" key="9">
    <source>
        <dbReference type="Proteomes" id="UP000285146"/>
    </source>
</evidence>
<dbReference type="EMBL" id="LKEB01000010">
    <property type="protein sequence ID" value="ROW15278.1"/>
    <property type="molecule type" value="Genomic_DNA"/>
</dbReference>
<dbReference type="PRINTS" id="PR01239">
    <property type="entry name" value="EP450IICYP52"/>
</dbReference>
<evidence type="ECO:0000256" key="3">
    <source>
        <dbReference type="ARBA" id="ARBA00022723"/>
    </source>
</evidence>
<dbReference type="PANTHER" id="PTHR24287:SF18">
    <property type="entry name" value="CYTOCHROME P450 MONOOXYGENASE APDE-RELATED"/>
    <property type="match status" value="1"/>
</dbReference>
<evidence type="ECO:0000256" key="2">
    <source>
        <dbReference type="ARBA" id="ARBA00010617"/>
    </source>
</evidence>
<comment type="caution">
    <text evidence="8">The sequence shown here is derived from an EMBL/GenBank/DDBJ whole genome shotgun (WGS) entry which is preliminary data.</text>
</comment>
<dbReference type="Proteomes" id="UP000285146">
    <property type="component" value="Unassembled WGS sequence"/>
</dbReference>
<dbReference type="GO" id="GO:0005506">
    <property type="term" value="F:iron ion binding"/>
    <property type="evidence" value="ECO:0007669"/>
    <property type="project" value="InterPro"/>
</dbReference>
<protein>
    <recommendedName>
        <fullName evidence="10">Cytochrome P450</fullName>
    </recommendedName>
</protein>
<proteinExistence type="inferred from homology"/>
<keyword evidence="6 7" id="KW-0503">Monooxygenase</keyword>
<evidence type="ECO:0000256" key="1">
    <source>
        <dbReference type="ARBA" id="ARBA00001971"/>
    </source>
</evidence>
<evidence type="ECO:0000256" key="4">
    <source>
        <dbReference type="ARBA" id="ARBA00023002"/>
    </source>
</evidence>
<dbReference type="PRINTS" id="PR00385">
    <property type="entry name" value="P450"/>
</dbReference>
<evidence type="ECO:0000256" key="6">
    <source>
        <dbReference type="ARBA" id="ARBA00023033"/>
    </source>
</evidence>
<dbReference type="InterPro" id="IPR036396">
    <property type="entry name" value="Cyt_P450_sf"/>
</dbReference>
<evidence type="ECO:0000313" key="8">
    <source>
        <dbReference type="EMBL" id="ROW15278.1"/>
    </source>
</evidence>
<dbReference type="PROSITE" id="PS00086">
    <property type="entry name" value="CYTOCHROME_P450"/>
    <property type="match status" value="1"/>
</dbReference>
<dbReference type="Pfam" id="PF00067">
    <property type="entry name" value="p450"/>
    <property type="match status" value="1"/>
</dbReference>
<evidence type="ECO:0008006" key="10">
    <source>
        <dbReference type="Google" id="ProtNLM"/>
    </source>
</evidence>
<keyword evidence="4 7" id="KW-0560">Oxidoreductase</keyword>
<evidence type="ECO:0000256" key="7">
    <source>
        <dbReference type="RuleBase" id="RU000461"/>
    </source>
</evidence>
<dbReference type="InterPro" id="IPR002974">
    <property type="entry name" value="Cyt_P450_E_CYP52_ascomycetes"/>
</dbReference>
<dbReference type="SUPFAM" id="SSF48264">
    <property type="entry name" value="Cytochrome P450"/>
    <property type="match status" value="1"/>
</dbReference>
<keyword evidence="5 7" id="KW-0408">Iron</keyword>
<dbReference type="STRING" id="1230097.A0A423XGC3"/>
<reference evidence="8 9" key="1">
    <citation type="submission" date="2015-09" db="EMBL/GenBank/DDBJ databases">
        <title>Host preference determinants of Valsa canker pathogens revealed by comparative genomics.</title>
        <authorList>
            <person name="Yin Z."/>
            <person name="Huang L."/>
        </authorList>
    </citation>
    <scope>NUCLEOTIDE SEQUENCE [LARGE SCALE GENOMIC DNA]</scope>
    <source>
        <strain evidence="8 9">SXYLt</strain>
    </source>
</reference>
<gene>
    <name evidence="8" type="ORF">VPNG_03003</name>
</gene>
<dbReference type="AlphaFoldDB" id="A0A423XGC3"/>
<evidence type="ECO:0000256" key="5">
    <source>
        <dbReference type="ARBA" id="ARBA00023004"/>
    </source>
</evidence>
<dbReference type="InterPro" id="IPR001128">
    <property type="entry name" value="Cyt_P450"/>
</dbReference>
<comment type="similarity">
    <text evidence="2 7">Belongs to the cytochrome P450 family.</text>
</comment>
<sequence length="510" mass="57282">MSPRTWSSTWPFGLDMLAQALKYARAMNILQFFVDVVEQNGTTFEQVLLGARGIDTIDPENIEAVLSTNFDVKLMRISGSPEVFTDYGLGLRAVHFQPLLGSGIFTQDGSLWKRSRSLLRPQFSVNRSQDFEQITRCVQDLIDSLPNEGGTVDFQPLFFKLTLKTTMFLLFGDSVSDVDGGEVAGQESEFSQSFSLAQDYLAHRGRLGQFYWLLYNRAFRDACKKCHHFVDTAVDKALRSVTNPGKLVEDTSAERRSNHSFIDTLTEETQMGNRKVFRDQCFNVLLAGRDTTGCCLSWTFRLLARHQHVLEKLRYEIASVCGLGADAEPPTRDQLRQMAYLSVVIKEGPSHSRNSKGFMISVLRLYPSVPVNSREATRMTTLPVGGGPDGRSPVLVRPGEAVGYCVYAMHRRRDIYGEDADLFRPERWEGDELKNVGWAYLPWNGGPRLCLGQHFALLEISYTVCRIIQVFPNITVPPSEPHVDIGKEKQNLTLVVACADGCRLSLSPEL</sequence>
<dbReference type="GO" id="GO:0020037">
    <property type="term" value="F:heme binding"/>
    <property type="evidence" value="ECO:0007669"/>
    <property type="project" value="InterPro"/>
</dbReference>